<dbReference type="PANTHER" id="PTHR47738:SF1">
    <property type="entry name" value="NITROGEN REGULATORY PROTEIN"/>
    <property type="match status" value="1"/>
</dbReference>
<dbReference type="Proteomes" id="UP000242561">
    <property type="component" value="Chromosome"/>
</dbReference>
<dbReference type="InterPro" id="IPR051541">
    <property type="entry name" value="PTS_SugarTrans_NitroReg"/>
</dbReference>
<accession>A0A1L3J9E7</accession>
<gene>
    <name evidence="2" type="ORF">LPB140_01665</name>
</gene>
<reference evidence="2 3" key="1">
    <citation type="submission" date="2016-11" db="EMBL/GenBank/DDBJ databases">
        <title>Sphingorhabdus sp. LPB0140, isolated from marine environment.</title>
        <authorList>
            <person name="Kim E."/>
            <person name="Yi H."/>
        </authorList>
    </citation>
    <scope>NUCLEOTIDE SEQUENCE [LARGE SCALE GENOMIC DNA]</scope>
    <source>
        <strain evidence="2 3">LPB0140</strain>
    </source>
</reference>
<dbReference type="GO" id="GO:0030295">
    <property type="term" value="F:protein kinase activator activity"/>
    <property type="evidence" value="ECO:0007669"/>
    <property type="project" value="TreeGrafter"/>
</dbReference>
<organism evidence="2 3">
    <name type="scientific">Sphingorhabdus lutea</name>
    <dbReference type="NCBI Taxonomy" id="1913578"/>
    <lineage>
        <taxon>Bacteria</taxon>
        <taxon>Pseudomonadati</taxon>
        <taxon>Pseudomonadota</taxon>
        <taxon>Alphaproteobacteria</taxon>
        <taxon>Sphingomonadales</taxon>
        <taxon>Sphingomonadaceae</taxon>
        <taxon>Sphingorhabdus</taxon>
    </lineage>
</organism>
<dbReference type="STRING" id="1913578.LPB140_01665"/>
<dbReference type="SUPFAM" id="SSF55804">
    <property type="entry name" value="Phoshotransferase/anion transport protein"/>
    <property type="match status" value="1"/>
</dbReference>
<dbReference type="CDD" id="cd00211">
    <property type="entry name" value="PTS_IIA_fru"/>
    <property type="match status" value="1"/>
</dbReference>
<dbReference type="AlphaFoldDB" id="A0A1L3J9E7"/>
<name>A0A1L3J9E7_9SPHN</name>
<keyword evidence="3" id="KW-1185">Reference proteome</keyword>
<evidence type="ECO:0000313" key="2">
    <source>
        <dbReference type="EMBL" id="APG61749.1"/>
    </source>
</evidence>
<protein>
    <recommendedName>
        <fullName evidence="1">PTS EIIA type-2 domain-containing protein</fullName>
    </recommendedName>
</protein>
<dbReference type="OrthoDB" id="95460at2"/>
<proteinExistence type="predicted"/>
<feature type="domain" description="PTS EIIA type-2" evidence="1">
    <location>
        <begin position="6"/>
        <end position="149"/>
    </location>
</feature>
<evidence type="ECO:0000259" key="1">
    <source>
        <dbReference type="PROSITE" id="PS51094"/>
    </source>
</evidence>
<evidence type="ECO:0000313" key="3">
    <source>
        <dbReference type="Proteomes" id="UP000242561"/>
    </source>
</evidence>
<dbReference type="KEGG" id="sphl:LPB140_01665"/>
<dbReference type="Gene3D" id="3.40.930.10">
    <property type="entry name" value="Mannitol-specific EII, Chain A"/>
    <property type="match status" value="1"/>
</dbReference>
<dbReference type="PANTHER" id="PTHR47738">
    <property type="entry name" value="PTS SYSTEM FRUCTOSE-LIKE EIIA COMPONENT-RELATED"/>
    <property type="match status" value="1"/>
</dbReference>
<sequence length="155" mass="16792">MLTNLTELTSESVFFDPKIESKDAALLFISECAAREYGLDSTIIADALIERERLGPTGFGGGTAIPHCRSDKITRPCGIFLSLAKAIDYDAVDDLPVDLIFCLISPADDGGAHLRALAEISRMFRNDNNLARLRGAANKDALYAMLNVAEEKDVA</sequence>
<dbReference type="PROSITE" id="PS51094">
    <property type="entry name" value="PTS_EIIA_TYPE_2"/>
    <property type="match status" value="1"/>
</dbReference>
<dbReference type="InterPro" id="IPR002178">
    <property type="entry name" value="PTS_EIIA_type-2_dom"/>
</dbReference>
<dbReference type="InterPro" id="IPR016152">
    <property type="entry name" value="PTrfase/Anion_transptr"/>
</dbReference>
<dbReference type="EMBL" id="CP018154">
    <property type="protein sequence ID" value="APG61749.1"/>
    <property type="molecule type" value="Genomic_DNA"/>
</dbReference>
<dbReference type="Pfam" id="PF00359">
    <property type="entry name" value="PTS_EIIA_2"/>
    <property type="match status" value="1"/>
</dbReference>
<dbReference type="RefSeq" id="WP_072558395.1">
    <property type="nucleotide sequence ID" value="NZ_CP018154.1"/>
</dbReference>